<dbReference type="RefSeq" id="WP_068307033.1">
    <property type="nucleotide sequence ID" value="NZ_FNAK01000006.1"/>
</dbReference>
<keyword evidence="1" id="KW-0472">Membrane</keyword>
<sequence length="268" mass="30339">MTGEQPHEEIRQSFYLFGSRVLTHILFWVGYYVLFSLVWMKPDKGYFASFYLEFVLLPARLAAVYAMIYVLMPRFLLVRQYGRFLLSYAGLIVLAGLVHRLSAYFFYEKLLFGQADPFFDPGALVRAVLLVNTTVVFVAAAKMFQLYLVEAEKNRVSGQAEQVAVRANRRTYLLDPADILYLESMGNYVSYFLVDGEKLVAHGSIRAALEDLPEGFIRLHRSYVVNKAHITAFNSEKVQVGETDLPRGKGVDDAMLTSLKPFGSAEAV</sequence>
<evidence type="ECO:0000313" key="3">
    <source>
        <dbReference type="EMBL" id="SDE33172.1"/>
    </source>
</evidence>
<dbReference type="InterPro" id="IPR007492">
    <property type="entry name" value="LytTR_DNA-bd_dom"/>
</dbReference>
<feature type="transmembrane region" description="Helical" evidence="1">
    <location>
        <begin position="21"/>
        <end position="40"/>
    </location>
</feature>
<keyword evidence="4" id="KW-1185">Reference proteome</keyword>
<feature type="transmembrane region" description="Helical" evidence="1">
    <location>
        <begin position="127"/>
        <end position="149"/>
    </location>
</feature>
<reference evidence="3 4" key="1">
    <citation type="submission" date="2016-10" db="EMBL/GenBank/DDBJ databases">
        <authorList>
            <person name="de Groot N.N."/>
        </authorList>
    </citation>
    <scope>NUCLEOTIDE SEQUENCE [LARGE SCALE GENOMIC DNA]</scope>
    <source>
        <strain evidence="3 4">CGMCC 1.9109</strain>
    </source>
</reference>
<keyword evidence="1" id="KW-0812">Transmembrane</keyword>
<dbReference type="AlphaFoldDB" id="A0A1G7C1H1"/>
<dbReference type="Proteomes" id="UP000183685">
    <property type="component" value="Unassembled WGS sequence"/>
</dbReference>
<evidence type="ECO:0000256" key="1">
    <source>
        <dbReference type="SAM" id="Phobius"/>
    </source>
</evidence>
<dbReference type="InterPro" id="IPR046947">
    <property type="entry name" value="LytR-like"/>
</dbReference>
<accession>A0A1G7C1H1</accession>
<feature type="domain" description="HTH LytTR-type" evidence="2">
    <location>
        <begin position="163"/>
        <end position="230"/>
    </location>
</feature>
<dbReference type="GO" id="GO:0003677">
    <property type="term" value="F:DNA binding"/>
    <property type="evidence" value="ECO:0007669"/>
    <property type="project" value="UniProtKB-KW"/>
</dbReference>
<organism evidence="3 4">
    <name type="scientific">Kordiimonas lacus</name>
    <dbReference type="NCBI Taxonomy" id="637679"/>
    <lineage>
        <taxon>Bacteria</taxon>
        <taxon>Pseudomonadati</taxon>
        <taxon>Pseudomonadota</taxon>
        <taxon>Alphaproteobacteria</taxon>
        <taxon>Kordiimonadales</taxon>
        <taxon>Kordiimonadaceae</taxon>
        <taxon>Kordiimonas</taxon>
    </lineage>
</organism>
<evidence type="ECO:0000313" key="4">
    <source>
        <dbReference type="Proteomes" id="UP000183685"/>
    </source>
</evidence>
<keyword evidence="3" id="KW-0238">DNA-binding</keyword>
<dbReference type="STRING" id="637679.GCA_001550055_03303"/>
<dbReference type="GO" id="GO:0000156">
    <property type="term" value="F:phosphorelay response regulator activity"/>
    <property type="evidence" value="ECO:0007669"/>
    <property type="project" value="InterPro"/>
</dbReference>
<dbReference type="Pfam" id="PF04397">
    <property type="entry name" value="LytTR"/>
    <property type="match status" value="1"/>
</dbReference>
<evidence type="ECO:0000259" key="2">
    <source>
        <dbReference type="PROSITE" id="PS50930"/>
    </source>
</evidence>
<proteinExistence type="predicted"/>
<feature type="transmembrane region" description="Helical" evidence="1">
    <location>
        <begin position="46"/>
        <end position="72"/>
    </location>
</feature>
<keyword evidence="1" id="KW-1133">Transmembrane helix</keyword>
<dbReference type="EMBL" id="FNAK01000006">
    <property type="protein sequence ID" value="SDE33172.1"/>
    <property type="molecule type" value="Genomic_DNA"/>
</dbReference>
<name>A0A1G7C1H1_9PROT</name>
<dbReference type="PANTHER" id="PTHR37299:SF1">
    <property type="entry name" value="STAGE 0 SPORULATION PROTEIN A HOMOLOG"/>
    <property type="match status" value="1"/>
</dbReference>
<dbReference type="Gene3D" id="2.40.50.1020">
    <property type="entry name" value="LytTr DNA-binding domain"/>
    <property type="match status" value="1"/>
</dbReference>
<gene>
    <name evidence="3" type="ORF">SAMN04488071_2619</name>
</gene>
<protein>
    <submittedName>
        <fullName evidence="3">LytTr DNA-binding domain-containing protein</fullName>
    </submittedName>
</protein>
<dbReference type="OrthoDB" id="9781059at2"/>
<feature type="transmembrane region" description="Helical" evidence="1">
    <location>
        <begin position="84"/>
        <end position="107"/>
    </location>
</feature>
<dbReference type="SMART" id="SM00850">
    <property type="entry name" value="LytTR"/>
    <property type="match status" value="1"/>
</dbReference>
<dbReference type="PANTHER" id="PTHR37299">
    <property type="entry name" value="TRANSCRIPTIONAL REGULATOR-RELATED"/>
    <property type="match status" value="1"/>
</dbReference>
<dbReference type="PROSITE" id="PS50930">
    <property type="entry name" value="HTH_LYTTR"/>
    <property type="match status" value="1"/>
</dbReference>